<protein>
    <submittedName>
        <fullName evidence="1">Type I-E CRISPR-associated protein Cas6/Cse3/CasE</fullName>
    </submittedName>
</protein>
<dbReference type="Proteomes" id="UP001501094">
    <property type="component" value="Unassembled WGS sequence"/>
</dbReference>
<dbReference type="Pfam" id="PF08798">
    <property type="entry name" value="CRISPR_assoc"/>
    <property type="match status" value="1"/>
</dbReference>
<dbReference type="EMBL" id="BAAANL010000007">
    <property type="protein sequence ID" value="GAA1870932.1"/>
    <property type="molecule type" value="Genomic_DNA"/>
</dbReference>
<dbReference type="Gene3D" id="3.30.70.1200">
    <property type="entry name" value="Crispr-associated protein, domain 1"/>
    <property type="match status" value="1"/>
</dbReference>
<name>A0ABN2NJ81_9MICO</name>
<comment type="caution">
    <text evidence="1">The sequence shown here is derived from an EMBL/GenBank/DDBJ whole genome shotgun (WGS) entry which is preliminary data.</text>
</comment>
<accession>A0ABN2NJ81</accession>
<keyword evidence="2" id="KW-1185">Reference proteome</keyword>
<gene>
    <name evidence="1" type="primary">cas6e</name>
    <name evidence="1" type="ORF">GCM10009751_32590</name>
</gene>
<dbReference type="SUPFAM" id="SSF117987">
    <property type="entry name" value="CRISPR-associated protein"/>
    <property type="match status" value="2"/>
</dbReference>
<dbReference type="CDD" id="cd09727">
    <property type="entry name" value="Cas6_I-E"/>
    <property type="match status" value="1"/>
</dbReference>
<dbReference type="Gene3D" id="3.30.70.1210">
    <property type="entry name" value="Crispr-associated protein, domain 2"/>
    <property type="match status" value="1"/>
</dbReference>
<proteinExistence type="predicted"/>
<reference evidence="1 2" key="1">
    <citation type="journal article" date="2019" name="Int. J. Syst. Evol. Microbiol.">
        <title>The Global Catalogue of Microorganisms (GCM) 10K type strain sequencing project: providing services to taxonomists for standard genome sequencing and annotation.</title>
        <authorList>
            <consortium name="The Broad Institute Genomics Platform"/>
            <consortium name="The Broad Institute Genome Sequencing Center for Infectious Disease"/>
            <person name="Wu L."/>
            <person name="Ma J."/>
        </authorList>
    </citation>
    <scope>NUCLEOTIDE SEQUENCE [LARGE SCALE GENOMIC DNA]</scope>
    <source>
        <strain evidence="1 2">JCM 14326</strain>
    </source>
</reference>
<dbReference type="SMART" id="SM01101">
    <property type="entry name" value="CRISPR_assoc"/>
    <property type="match status" value="1"/>
</dbReference>
<dbReference type="InterPro" id="IPR010179">
    <property type="entry name" value="CRISPR-assoc_prot_Cse3"/>
</dbReference>
<sequence length="219" mass="23800">MHLTRCEIDPAQRGARRLLGSPQAMHAAVLGGFDHLDDAAKQDGRLLWRVDQGPAVTWLYVVSGAEPRLDGLLEQAGTPGTQQTRPYGRVLERLEAGQRWAFRLRGNPVYSAANPDGGRGRRVAYAGVAGQTEWLLKKAEGTGVWLGKEDEPDFAVTRRGVAQFGRRSDGTQRQVTLAWAQFDGVLEVRDPELLRDAMTGGVGRAKGYGCGLLTLAPVP</sequence>
<organism evidence="1 2">
    <name type="scientific">Myceligenerans crystallogenes</name>
    <dbReference type="NCBI Taxonomy" id="316335"/>
    <lineage>
        <taxon>Bacteria</taxon>
        <taxon>Bacillati</taxon>
        <taxon>Actinomycetota</taxon>
        <taxon>Actinomycetes</taxon>
        <taxon>Micrococcales</taxon>
        <taxon>Promicromonosporaceae</taxon>
        <taxon>Myceligenerans</taxon>
    </lineage>
</organism>
<evidence type="ECO:0000313" key="1">
    <source>
        <dbReference type="EMBL" id="GAA1870932.1"/>
    </source>
</evidence>
<dbReference type="RefSeq" id="WP_344104940.1">
    <property type="nucleotide sequence ID" value="NZ_BAAANL010000007.1"/>
</dbReference>
<evidence type="ECO:0000313" key="2">
    <source>
        <dbReference type="Proteomes" id="UP001501094"/>
    </source>
</evidence>
<dbReference type="NCBIfam" id="TIGR01907">
    <property type="entry name" value="casE_Cse3"/>
    <property type="match status" value="1"/>
</dbReference>